<dbReference type="EMBL" id="JABSTR010000005">
    <property type="protein sequence ID" value="KAH9370085.1"/>
    <property type="molecule type" value="Genomic_DNA"/>
</dbReference>
<feature type="domain" description="Peptidase M13 N-terminal" evidence="2">
    <location>
        <begin position="10"/>
        <end position="342"/>
    </location>
</feature>
<reference evidence="3 4" key="1">
    <citation type="journal article" date="2020" name="Cell">
        <title>Large-Scale Comparative Analyses of Tick Genomes Elucidate Their Genetic Diversity and Vector Capacities.</title>
        <authorList>
            <consortium name="Tick Genome and Microbiome Consortium (TIGMIC)"/>
            <person name="Jia N."/>
            <person name="Wang J."/>
            <person name="Shi W."/>
            <person name="Du L."/>
            <person name="Sun Y."/>
            <person name="Zhan W."/>
            <person name="Jiang J.F."/>
            <person name="Wang Q."/>
            <person name="Zhang B."/>
            <person name="Ji P."/>
            <person name="Bell-Sakyi L."/>
            <person name="Cui X.M."/>
            <person name="Yuan T.T."/>
            <person name="Jiang B.G."/>
            <person name="Yang W.F."/>
            <person name="Lam T.T."/>
            <person name="Chang Q.C."/>
            <person name="Ding S.J."/>
            <person name="Wang X.J."/>
            <person name="Zhu J.G."/>
            <person name="Ruan X.D."/>
            <person name="Zhao L."/>
            <person name="Wei J.T."/>
            <person name="Ye R.Z."/>
            <person name="Que T.C."/>
            <person name="Du C.H."/>
            <person name="Zhou Y.H."/>
            <person name="Cheng J.X."/>
            <person name="Dai P.F."/>
            <person name="Guo W.B."/>
            <person name="Han X.H."/>
            <person name="Huang E.J."/>
            <person name="Li L.F."/>
            <person name="Wei W."/>
            <person name="Gao Y.C."/>
            <person name="Liu J.Z."/>
            <person name="Shao H.Z."/>
            <person name="Wang X."/>
            <person name="Wang C.C."/>
            <person name="Yang T.C."/>
            <person name="Huo Q.B."/>
            <person name="Li W."/>
            <person name="Chen H.Y."/>
            <person name="Chen S.E."/>
            <person name="Zhou L.G."/>
            <person name="Ni X.B."/>
            <person name="Tian J.H."/>
            <person name="Sheng Y."/>
            <person name="Liu T."/>
            <person name="Pan Y.S."/>
            <person name="Xia L.Y."/>
            <person name="Li J."/>
            <person name="Zhao F."/>
            <person name="Cao W.C."/>
        </authorList>
    </citation>
    <scope>NUCLEOTIDE SEQUENCE [LARGE SCALE GENOMIC DNA]</scope>
    <source>
        <strain evidence="3">HaeL-2018</strain>
    </source>
</reference>
<dbReference type="OrthoDB" id="6488448at2759"/>
<dbReference type="InterPro" id="IPR024079">
    <property type="entry name" value="MetalloPept_cat_dom_sf"/>
</dbReference>
<organism evidence="3 4">
    <name type="scientific">Haemaphysalis longicornis</name>
    <name type="common">Bush tick</name>
    <dbReference type="NCBI Taxonomy" id="44386"/>
    <lineage>
        <taxon>Eukaryota</taxon>
        <taxon>Metazoa</taxon>
        <taxon>Ecdysozoa</taxon>
        <taxon>Arthropoda</taxon>
        <taxon>Chelicerata</taxon>
        <taxon>Arachnida</taxon>
        <taxon>Acari</taxon>
        <taxon>Parasitiformes</taxon>
        <taxon>Ixodida</taxon>
        <taxon>Ixodoidea</taxon>
        <taxon>Ixodidae</taxon>
        <taxon>Haemaphysalinae</taxon>
        <taxon>Haemaphysalis</taxon>
    </lineage>
</organism>
<comment type="caution">
    <text evidence="3">The sequence shown here is derived from an EMBL/GenBank/DDBJ whole genome shotgun (WGS) entry which is preliminary data.</text>
</comment>
<dbReference type="InterPro" id="IPR008753">
    <property type="entry name" value="Peptidase_M13_N"/>
</dbReference>
<dbReference type="GO" id="GO:0004222">
    <property type="term" value="F:metalloendopeptidase activity"/>
    <property type="evidence" value="ECO:0007669"/>
    <property type="project" value="InterPro"/>
</dbReference>
<dbReference type="Pfam" id="PF05649">
    <property type="entry name" value="Peptidase_M13_N"/>
    <property type="match status" value="1"/>
</dbReference>
<dbReference type="Proteomes" id="UP000821853">
    <property type="component" value="Chromosome 3"/>
</dbReference>
<dbReference type="PANTHER" id="PTHR11733">
    <property type="entry name" value="ZINC METALLOPROTEASE FAMILY M13 NEPRILYSIN-RELATED"/>
    <property type="match status" value="1"/>
</dbReference>
<dbReference type="AlphaFoldDB" id="A0A9J6G4C8"/>
<keyword evidence="4" id="KW-1185">Reference proteome</keyword>
<dbReference type="PANTHER" id="PTHR11733:SF241">
    <property type="entry name" value="GH26575P-RELATED"/>
    <property type="match status" value="1"/>
</dbReference>
<evidence type="ECO:0000313" key="3">
    <source>
        <dbReference type="EMBL" id="KAH9370085.1"/>
    </source>
</evidence>
<evidence type="ECO:0000313" key="4">
    <source>
        <dbReference type="Proteomes" id="UP000821853"/>
    </source>
</evidence>
<dbReference type="GO" id="GO:0005886">
    <property type="term" value="C:plasma membrane"/>
    <property type="evidence" value="ECO:0007669"/>
    <property type="project" value="TreeGrafter"/>
</dbReference>
<dbReference type="VEuPathDB" id="VectorBase:HLOH_057545"/>
<dbReference type="GO" id="GO:0016485">
    <property type="term" value="P:protein processing"/>
    <property type="evidence" value="ECO:0007669"/>
    <property type="project" value="TreeGrafter"/>
</dbReference>
<dbReference type="InterPro" id="IPR000718">
    <property type="entry name" value="Peptidase_M13"/>
</dbReference>
<dbReference type="Gene3D" id="1.10.1380.10">
    <property type="entry name" value="Neutral endopeptidase , domain2"/>
    <property type="match status" value="1"/>
</dbReference>
<proteinExistence type="inferred from homology"/>
<evidence type="ECO:0000259" key="2">
    <source>
        <dbReference type="Pfam" id="PF05649"/>
    </source>
</evidence>
<dbReference type="Gene3D" id="3.40.390.10">
    <property type="entry name" value="Collagenase (Catalytic Domain)"/>
    <property type="match status" value="1"/>
</dbReference>
<sequence>MITVAGLEEEVFAMLENKSESAESLQPLRDLMDKCMDDRQIESDGWNSLLELLHNNSAGGFPVTPPVRGSVSVWQVAGYYLRKTGTSCLLGVSTAAHPSTASHDILLVSPPELLCGSGGVPINDAMKLYSDAISSIVRALQKQYIPTEHLLSIARFAGELEKVAVEGAEKTNFLLLKPKVSSPIGRFLSGVFNGTPLANFSLPGSDVLISSPNVVTKILELVERADVPTVLNFLSIRLMVQLSPFIPHADLTDFYGAFLRGRSKSQLPRRKLCLLAVEKALFPLVYVSYFTARNLRVPATRFTRLVGEAAREFSREVDESSLFSAYSKIAIRNVLSSTQFKVLGPNWISESGAVGRYLRALPTVRSPHTALDSYTALYEATFLDSMSHGCSQRWGRSIFATHCWHRRHPRAVFVPLLLFNVSLWDDASTQSLQIARVGFRVQMCIFDMLLEESDSPAGEQPHWLDDATKENLDRAESCLQRSLGVPMQERLGILKRNLAARIAYKHFQNNRANSATPLTLRLSNGRRLTAAQMFFISLMMQYCESRPSADEASWSTRLEWNVALQHQHEMLEAFSCPNDSSAGLSRRCTAELL</sequence>
<dbReference type="OMA" id="HEATFLY"/>
<evidence type="ECO:0000256" key="1">
    <source>
        <dbReference type="ARBA" id="ARBA00007357"/>
    </source>
</evidence>
<gene>
    <name evidence="3" type="ORF">HPB48_001962</name>
</gene>
<dbReference type="SUPFAM" id="SSF55486">
    <property type="entry name" value="Metalloproteases ('zincins'), catalytic domain"/>
    <property type="match status" value="1"/>
</dbReference>
<name>A0A9J6G4C8_HAELO</name>
<protein>
    <recommendedName>
        <fullName evidence="2">Peptidase M13 N-terminal domain-containing protein</fullName>
    </recommendedName>
</protein>
<accession>A0A9J6G4C8</accession>
<comment type="similarity">
    <text evidence="1">Belongs to the peptidase M13 family.</text>
</comment>
<dbReference type="InterPro" id="IPR042089">
    <property type="entry name" value="Peptidase_M13_dom_2"/>
</dbReference>
<dbReference type="PROSITE" id="PS51885">
    <property type="entry name" value="NEPRILYSIN"/>
    <property type="match status" value="1"/>
</dbReference>